<reference evidence="2 3" key="1">
    <citation type="submission" date="2018-10" db="EMBL/GenBank/DDBJ databases">
        <title>Genomic Encyclopedia of Type Strains, Phase IV (KMG-IV): sequencing the most valuable type-strain genomes for metagenomic binning, comparative biology and taxonomic classification.</title>
        <authorList>
            <person name="Goeker M."/>
        </authorList>
    </citation>
    <scope>NUCLEOTIDE SEQUENCE [LARGE SCALE GENOMIC DNA]</scope>
    <source>
        <strain evidence="2 3">DSM 26916</strain>
    </source>
</reference>
<dbReference type="EMBL" id="RCCI01000004">
    <property type="protein sequence ID" value="RLJ68601.1"/>
    <property type="molecule type" value="Genomic_DNA"/>
</dbReference>
<accession>A0A497XKX3</accession>
<name>A0A497XKX3_9PROT</name>
<dbReference type="AlphaFoldDB" id="A0A497XKX3"/>
<dbReference type="RefSeq" id="WP_121240488.1">
    <property type="nucleotide sequence ID" value="NZ_BHVV01000002.1"/>
</dbReference>
<evidence type="ECO:0000256" key="1">
    <source>
        <dbReference type="SAM" id="MobiDB-lite"/>
    </source>
</evidence>
<organism evidence="2 3">
    <name type="scientific">Sulfurisoma sediminicola</name>
    <dbReference type="NCBI Taxonomy" id="1381557"/>
    <lineage>
        <taxon>Bacteria</taxon>
        <taxon>Pseudomonadati</taxon>
        <taxon>Pseudomonadota</taxon>
        <taxon>Betaproteobacteria</taxon>
        <taxon>Nitrosomonadales</taxon>
        <taxon>Sterolibacteriaceae</taxon>
        <taxon>Sulfurisoma</taxon>
    </lineage>
</organism>
<comment type="caution">
    <text evidence="2">The sequence shown here is derived from an EMBL/GenBank/DDBJ whole genome shotgun (WGS) entry which is preliminary data.</text>
</comment>
<dbReference type="Proteomes" id="UP000268908">
    <property type="component" value="Unassembled WGS sequence"/>
</dbReference>
<dbReference type="OrthoDB" id="8557243at2"/>
<evidence type="ECO:0000313" key="2">
    <source>
        <dbReference type="EMBL" id="RLJ68601.1"/>
    </source>
</evidence>
<keyword evidence="3" id="KW-1185">Reference proteome</keyword>
<protein>
    <submittedName>
        <fullName evidence="2">Uncharacterized protein</fullName>
    </submittedName>
</protein>
<proteinExistence type="predicted"/>
<evidence type="ECO:0000313" key="3">
    <source>
        <dbReference type="Proteomes" id="UP000268908"/>
    </source>
</evidence>
<gene>
    <name evidence="2" type="ORF">DFR35_1169</name>
</gene>
<feature type="region of interest" description="Disordered" evidence="1">
    <location>
        <begin position="190"/>
        <end position="211"/>
    </location>
</feature>
<sequence>MGLFDWLRPPPALDAQTAALIGRAVATVDPLLQTVGGHERILAESVRHAYDYCERVAMAIPGPFEISRAAFATDPLVHALFGSADDVEQMLARSQCVRDYLAGHAVVPPGQCCAMLGMRRHVTAGFGSRVAGEIIVHDEPQKTLSFADHTLAEPSPDLDGAHRRLAEAMFDGLLKGFVAHVDEVREERQELRDEQSVARAHARSEGPESHTRRLAELQERLRETVDALQPARLLETLVAYLAAPEASLRLDPVQLAVNRFGVIVDADEPQADILRFVELTTRDLRRWVVMTVRIDREEARAAVERFDERRRYIVI</sequence>